<feature type="transmembrane region" description="Helical" evidence="1">
    <location>
        <begin position="133"/>
        <end position="153"/>
    </location>
</feature>
<feature type="transmembrane region" description="Helical" evidence="1">
    <location>
        <begin position="96"/>
        <end position="118"/>
    </location>
</feature>
<evidence type="ECO:0000313" key="2">
    <source>
        <dbReference type="EMBL" id="TDE89668.1"/>
    </source>
</evidence>
<evidence type="ECO:0008006" key="4">
    <source>
        <dbReference type="Google" id="ProtNLM"/>
    </source>
</evidence>
<name>A0ABY2DYV7_9MICO</name>
<protein>
    <recommendedName>
        <fullName evidence="4">DUF4386 family protein</fullName>
    </recommendedName>
</protein>
<reference evidence="2 3" key="1">
    <citation type="submission" date="2019-03" db="EMBL/GenBank/DDBJ databases">
        <title>Genomic features of bacteria from cold environments.</title>
        <authorList>
            <person name="Shen L."/>
        </authorList>
    </citation>
    <scope>NUCLEOTIDE SEQUENCE [LARGE SCALE GENOMIC DNA]</scope>
    <source>
        <strain evidence="3">T3246-1</strain>
    </source>
</reference>
<feature type="transmembrane region" description="Helical" evidence="1">
    <location>
        <begin position="52"/>
        <end position="75"/>
    </location>
</feature>
<keyword evidence="1" id="KW-0472">Membrane</keyword>
<feature type="transmembrane region" description="Helical" evidence="1">
    <location>
        <begin position="165"/>
        <end position="186"/>
    </location>
</feature>
<sequence length="224" mass="22691">MTARTPSPLLGALLFLLFYLAVSPVAGAFSVGDLPLPGSPPAQVQEYLAANTTPSLLTGLLQGVSGLGLAIVVAGPLTRTTATEPARGRLERLGRVAGWVAVAAILTSAILSVVLGLIAETAGTGVVATVRSVSFYAGGVTHVVALGVFVLSISVAHGWSRSVRVVARIAGSLAVLSLLSIAIYYASLFLPLGRLACMVTLVVAGTAYHRARAAVPAAPGTAPW</sequence>
<dbReference type="EMBL" id="SMNA01000011">
    <property type="protein sequence ID" value="TDE89668.1"/>
    <property type="molecule type" value="Genomic_DNA"/>
</dbReference>
<keyword evidence="1" id="KW-0812">Transmembrane</keyword>
<evidence type="ECO:0000256" key="1">
    <source>
        <dbReference type="SAM" id="Phobius"/>
    </source>
</evidence>
<keyword evidence="3" id="KW-1185">Reference proteome</keyword>
<evidence type="ECO:0000313" key="3">
    <source>
        <dbReference type="Proteomes" id="UP000504882"/>
    </source>
</evidence>
<keyword evidence="1" id="KW-1133">Transmembrane helix</keyword>
<comment type="caution">
    <text evidence="2">The sequence shown here is derived from an EMBL/GenBank/DDBJ whole genome shotgun (WGS) entry which is preliminary data.</text>
</comment>
<proteinExistence type="predicted"/>
<gene>
    <name evidence="2" type="ORF">EXU48_19780</name>
</gene>
<dbReference type="RefSeq" id="WP_133109409.1">
    <property type="nucleotide sequence ID" value="NZ_SMNA01000011.1"/>
</dbReference>
<organism evidence="2 3">
    <name type="scientific">Occultella glacieicola</name>
    <dbReference type="NCBI Taxonomy" id="2518684"/>
    <lineage>
        <taxon>Bacteria</taxon>
        <taxon>Bacillati</taxon>
        <taxon>Actinomycetota</taxon>
        <taxon>Actinomycetes</taxon>
        <taxon>Micrococcales</taxon>
        <taxon>Ruaniaceae</taxon>
        <taxon>Occultella</taxon>
    </lineage>
</organism>
<accession>A0ABY2DYV7</accession>
<dbReference type="Proteomes" id="UP000504882">
    <property type="component" value="Unassembled WGS sequence"/>
</dbReference>